<comment type="caution">
    <text evidence="7">The sequence shown here is derived from an EMBL/GenBank/DDBJ whole genome shotgun (WGS) entry which is preliminary data.</text>
</comment>
<dbReference type="AlphaFoldDB" id="A0A021VTA8"/>
<name>A0A021VTA8_9CELL</name>
<evidence type="ECO:0000259" key="5">
    <source>
        <dbReference type="Pfam" id="PF00171"/>
    </source>
</evidence>
<feature type="region of interest" description="Disordered" evidence="4">
    <location>
        <begin position="463"/>
        <end position="487"/>
    </location>
</feature>
<evidence type="ECO:0000256" key="4">
    <source>
        <dbReference type="SAM" id="MobiDB-lite"/>
    </source>
</evidence>
<evidence type="ECO:0000256" key="3">
    <source>
        <dbReference type="ARBA" id="ARBA00023002"/>
    </source>
</evidence>
<reference evidence="7 8" key="1">
    <citation type="submission" date="2014-01" db="EMBL/GenBank/DDBJ databases">
        <title>Actinotalea ferrariae CF5-4.</title>
        <authorList>
            <person name="Chen F."/>
            <person name="Li Y."/>
            <person name="Wang G."/>
        </authorList>
    </citation>
    <scope>NUCLEOTIDE SEQUENCE [LARGE SCALE GENOMIC DNA]</scope>
    <source>
        <strain evidence="7 8">CF5-4</strain>
    </source>
</reference>
<gene>
    <name evidence="7" type="ORF">N866_11790</name>
</gene>
<evidence type="ECO:0000256" key="1">
    <source>
        <dbReference type="ARBA" id="ARBA00005254"/>
    </source>
</evidence>
<dbReference type="Gene3D" id="3.40.605.10">
    <property type="entry name" value="Aldehyde Dehydrogenase, Chain A, domain 1"/>
    <property type="match status" value="1"/>
</dbReference>
<dbReference type="GO" id="GO:0016620">
    <property type="term" value="F:oxidoreductase activity, acting on the aldehyde or oxo group of donors, NAD or NADP as acceptor"/>
    <property type="evidence" value="ECO:0007669"/>
    <property type="project" value="InterPro"/>
</dbReference>
<organism evidence="7 8">
    <name type="scientific">Actinotalea ferrariae CF5-4</name>
    <dbReference type="NCBI Taxonomy" id="948458"/>
    <lineage>
        <taxon>Bacteria</taxon>
        <taxon>Bacillati</taxon>
        <taxon>Actinomycetota</taxon>
        <taxon>Actinomycetes</taxon>
        <taxon>Micrococcales</taxon>
        <taxon>Cellulomonadaceae</taxon>
        <taxon>Actinotalea</taxon>
    </lineage>
</organism>
<dbReference type="InterPro" id="IPR029069">
    <property type="entry name" value="HotDog_dom_sf"/>
</dbReference>
<keyword evidence="8" id="KW-1185">Reference proteome</keyword>
<dbReference type="InterPro" id="IPR015590">
    <property type="entry name" value="Aldehyde_DH_dom"/>
</dbReference>
<evidence type="ECO:0000259" key="6">
    <source>
        <dbReference type="Pfam" id="PF01575"/>
    </source>
</evidence>
<evidence type="ECO:0000256" key="2">
    <source>
        <dbReference type="ARBA" id="ARBA00009986"/>
    </source>
</evidence>
<dbReference type="Gene3D" id="3.10.129.10">
    <property type="entry name" value="Hotdog Thioesterase"/>
    <property type="match status" value="1"/>
</dbReference>
<dbReference type="Pfam" id="PF01575">
    <property type="entry name" value="MaoC_dehydratas"/>
    <property type="match status" value="1"/>
</dbReference>
<dbReference type="InterPro" id="IPR002539">
    <property type="entry name" value="MaoC-like_dom"/>
</dbReference>
<sequence>MTMTVRSYVGGRWAAPSGPTTALLHAATAEEVAVIGTDPIDLVPVLDHARSVGGPALRAMSFHERALALKALALHLNGRRDHLYELSTWTGATRRDSLVDVDGGIGVLFSYAGKGRRELPNTHVLVDGPTERLGRGGQFVGQHLYTSRRGVALQINAFNFPVWGMLEKLAPAFLAGVPTVVKPAGQTAYLTAAVVEEIVASGLLPEGSVQLVVGGTRGLLDLLAEQDTVAFTGSAGTAALLRAHPSVQHRGVRFSSEADSLNFSLLGPDVGPGSPELDLFVRQLVTEMTAKAGQKCTAIRRALVPQHLVPDVVAAVDARITGKVRVGNPASEDVTMGALVGLDHRRAVREGLEKLTQGARLVVGDPDRFEVVDADPRRGAFLPPLLLVADDPARTEPHEVEVFGPVSTVIAYRDVDHAIDLAARGRGSLVGSVVSADPDVVREVVLGVAPWHGRLLVLDQDSAAESTGHGSPLPQLVHGGPGRAGDGEELGGIRSVLHFMQRTAVQGSPRAVAAVTGTWVTGAPRRTEGEHPFRKSLADLQVGDSVTGGPRTVTLEDVDRFADLSGDRFYAHTDDDAAAANPFFEGRVAHGYFVVSLAAGLFVSPEPGPVLANYGLERLRFLTPVYPGDALTVHLTAKQISPRVDADYGEVVWDAEVLNQDGETVATYDVLTLVAKEWPR</sequence>
<comment type="similarity">
    <text evidence="2">Belongs to the aldehyde dehydrogenase family.</text>
</comment>
<comment type="similarity">
    <text evidence="1">Belongs to the enoyl-CoA hydratase/isomerase family.</text>
</comment>
<accession>A0A021VTA8</accession>
<keyword evidence="3" id="KW-0560">Oxidoreductase</keyword>
<dbReference type="PANTHER" id="PTHR43111:SF1">
    <property type="entry name" value="ALDEHYDE DEHYDROGENASE B-RELATED"/>
    <property type="match status" value="1"/>
</dbReference>
<dbReference type="InterPro" id="IPR016161">
    <property type="entry name" value="Ald_DH/histidinol_DH"/>
</dbReference>
<proteinExistence type="inferred from homology"/>
<feature type="domain" description="MaoC-like" evidence="6">
    <location>
        <begin position="549"/>
        <end position="638"/>
    </location>
</feature>
<feature type="domain" description="Aldehyde dehydrogenase" evidence="5">
    <location>
        <begin position="44"/>
        <end position="444"/>
    </location>
</feature>
<dbReference type="InterPro" id="IPR016162">
    <property type="entry name" value="Ald_DH_N"/>
</dbReference>
<evidence type="ECO:0000313" key="8">
    <source>
        <dbReference type="Proteomes" id="UP000019753"/>
    </source>
</evidence>
<evidence type="ECO:0000313" key="7">
    <source>
        <dbReference type="EMBL" id="EYR64376.1"/>
    </source>
</evidence>
<dbReference type="CDD" id="cd07128">
    <property type="entry name" value="ALDH_MaoC-N"/>
    <property type="match status" value="1"/>
</dbReference>
<dbReference type="InterPro" id="IPR011966">
    <property type="entry name" value="PaaN-DH"/>
</dbReference>
<dbReference type="Proteomes" id="UP000019753">
    <property type="component" value="Unassembled WGS sequence"/>
</dbReference>
<dbReference type="Pfam" id="PF00171">
    <property type="entry name" value="Aldedh"/>
    <property type="match status" value="1"/>
</dbReference>
<dbReference type="SUPFAM" id="SSF53720">
    <property type="entry name" value="ALDH-like"/>
    <property type="match status" value="1"/>
</dbReference>
<dbReference type="Gene3D" id="3.40.309.10">
    <property type="entry name" value="Aldehyde Dehydrogenase, Chain A, domain 2"/>
    <property type="match status" value="1"/>
</dbReference>
<dbReference type="InterPro" id="IPR016163">
    <property type="entry name" value="Ald_DH_C"/>
</dbReference>
<protein>
    <submittedName>
        <fullName evidence="7">Enoyl-CoA hydratase</fullName>
    </submittedName>
</protein>
<dbReference type="SUPFAM" id="SSF54637">
    <property type="entry name" value="Thioesterase/thiol ester dehydrase-isomerase"/>
    <property type="match status" value="1"/>
</dbReference>
<dbReference type="PANTHER" id="PTHR43111">
    <property type="entry name" value="ALDEHYDE DEHYDROGENASE B-RELATED"/>
    <property type="match status" value="1"/>
</dbReference>
<dbReference type="EMBL" id="AXCW01000034">
    <property type="protein sequence ID" value="EYR64376.1"/>
    <property type="molecule type" value="Genomic_DNA"/>
</dbReference>
<dbReference type="NCBIfam" id="NF008868">
    <property type="entry name" value="PRK11903.1"/>
    <property type="match status" value="1"/>
</dbReference>
<dbReference type="NCBIfam" id="TIGR02278">
    <property type="entry name" value="PaaN-DH"/>
    <property type="match status" value="1"/>
</dbReference>